<dbReference type="InterPro" id="IPR006076">
    <property type="entry name" value="FAD-dep_OxRdtase"/>
</dbReference>
<dbReference type="Gene3D" id="3.50.50.60">
    <property type="entry name" value="FAD/NAD(P)-binding domain"/>
    <property type="match status" value="1"/>
</dbReference>
<keyword evidence="1" id="KW-0560">Oxidoreductase</keyword>
<dbReference type="PANTHER" id="PTHR13847:SF281">
    <property type="entry name" value="FAD DEPENDENT OXIDOREDUCTASE DOMAIN-CONTAINING PROTEIN"/>
    <property type="match status" value="1"/>
</dbReference>
<organism evidence="3 4">
    <name type="scientific">Mesorhizobium robiniae</name>
    <dbReference type="NCBI Taxonomy" id="559315"/>
    <lineage>
        <taxon>Bacteria</taxon>
        <taxon>Pseudomonadati</taxon>
        <taxon>Pseudomonadota</taxon>
        <taxon>Alphaproteobacteria</taxon>
        <taxon>Hyphomicrobiales</taxon>
        <taxon>Phyllobacteriaceae</taxon>
        <taxon>Mesorhizobium</taxon>
    </lineage>
</organism>
<accession>A0ABV2GT84</accession>
<reference evidence="3 4" key="1">
    <citation type="submission" date="2024-06" db="EMBL/GenBank/DDBJ databases">
        <title>Genomic Encyclopedia of Type Strains, Phase IV (KMG-IV): sequencing the most valuable type-strain genomes for metagenomic binning, comparative biology and taxonomic classification.</title>
        <authorList>
            <person name="Goeker M."/>
        </authorList>
    </citation>
    <scope>NUCLEOTIDE SEQUENCE [LARGE SCALE GENOMIC DNA]</scope>
    <source>
        <strain evidence="3 4">DSM 100022</strain>
    </source>
</reference>
<evidence type="ECO:0000313" key="3">
    <source>
        <dbReference type="EMBL" id="MET3581490.1"/>
    </source>
</evidence>
<feature type="domain" description="FAD dependent oxidoreductase" evidence="2">
    <location>
        <begin position="54"/>
        <end position="407"/>
    </location>
</feature>
<dbReference type="Proteomes" id="UP001549204">
    <property type="component" value="Unassembled WGS sequence"/>
</dbReference>
<dbReference type="Pfam" id="PF01266">
    <property type="entry name" value="DAO"/>
    <property type="match status" value="1"/>
</dbReference>
<proteinExistence type="predicted"/>
<evidence type="ECO:0000256" key="1">
    <source>
        <dbReference type="ARBA" id="ARBA00023002"/>
    </source>
</evidence>
<evidence type="ECO:0000259" key="2">
    <source>
        <dbReference type="Pfam" id="PF01266"/>
    </source>
</evidence>
<gene>
    <name evidence="3" type="ORF">ABID19_004541</name>
</gene>
<protein>
    <submittedName>
        <fullName evidence="3">Glycine/D-amino acid oxidase-like deaminating enzyme</fullName>
    </submittedName>
</protein>
<comment type="caution">
    <text evidence="3">The sequence shown here is derived from an EMBL/GenBank/DDBJ whole genome shotgun (WGS) entry which is preliminary data.</text>
</comment>
<evidence type="ECO:0000313" key="4">
    <source>
        <dbReference type="Proteomes" id="UP001549204"/>
    </source>
</evidence>
<dbReference type="SUPFAM" id="SSF51905">
    <property type="entry name" value="FAD/NAD(P)-binding domain"/>
    <property type="match status" value="1"/>
</dbReference>
<name>A0ABV2GT84_9HYPH</name>
<dbReference type="InterPro" id="IPR036188">
    <property type="entry name" value="FAD/NAD-bd_sf"/>
</dbReference>
<sequence length="453" mass="49955">MMLHVMSQDNGKIDAAQAELFADDYLEEPYWWSAAPLPPAHENTEPASLGGRADVVIIGSGITGLVAALHLARAGCDIAVVDAQRIGEGAARRNAGFVGRTLKRSVEWLAERSGREYAVKVYRELDAALRGVRAFVERERIDCHYQTCGRFIAANSKAHFRALITELEQTRQAVGFDYSVVEKDEVRTEIASDIYHGGAVIPDLGSIHPGLYHAGLVRKALEAGVRLYPLTNVVGVDHSAREKIVRTSRGNIAAPHVIVATNGYTSRDLKWLARRVIPFRGFVVATELLPTETIDKMIPRRRTYLDTRMNIDFIRPAPDSSRILFGGMTGTASPTATPLAGALRDRLVKILPDLRGVRLSRAWTGQCAGTFDFMPHIGVKDGVLFALGYNFAGIPLGTHFGEKLAARILQRGDMSSAFDVEKFPTAPFFNGSPWFVPLAMRYFDWHDDRIARG</sequence>
<keyword evidence="4" id="KW-1185">Reference proteome</keyword>
<dbReference type="Gene3D" id="3.30.9.10">
    <property type="entry name" value="D-Amino Acid Oxidase, subunit A, domain 2"/>
    <property type="match status" value="1"/>
</dbReference>
<dbReference type="EMBL" id="JBEPMC010000008">
    <property type="protein sequence ID" value="MET3581490.1"/>
    <property type="molecule type" value="Genomic_DNA"/>
</dbReference>
<dbReference type="PANTHER" id="PTHR13847">
    <property type="entry name" value="SARCOSINE DEHYDROGENASE-RELATED"/>
    <property type="match status" value="1"/>
</dbReference>